<organism evidence="2 3">
    <name type="scientific">Acidicapsa dinghuensis</name>
    <dbReference type="NCBI Taxonomy" id="2218256"/>
    <lineage>
        <taxon>Bacteria</taxon>
        <taxon>Pseudomonadati</taxon>
        <taxon>Acidobacteriota</taxon>
        <taxon>Terriglobia</taxon>
        <taxon>Terriglobales</taxon>
        <taxon>Acidobacteriaceae</taxon>
        <taxon>Acidicapsa</taxon>
    </lineage>
</organism>
<name>A0ABW1E9W7_9BACT</name>
<dbReference type="EMBL" id="JBHSPH010000001">
    <property type="protein sequence ID" value="MFC5861124.1"/>
    <property type="molecule type" value="Genomic_DNA"/>
</dbReference>
<evidence type="ECO:0000313" key="3">
    <source>
        <dbReference type="Proteomes" id="UP001596091"/>
    </source>
</evidence>
<evidence type="ECO:0000313" key="2">
    <source>
        <dbReference type="EMBL" id="MFC5861124.1"/>
    </source>
</evidence>
<dbReference type="Proteomes" id="UP001596091">
    <property type="component" value="Unassembled WGS sequence"/>
</dbReference>
<feature type="signal peptide" evidence="1">
    <location>
        <begin position="1"/>
        <end position="17"/>
    </location>
</feature>
<reference evidence="3" key="1">
    <citation type="journal article" date="2019" name="Int. J. Syst. Evol. Microbiol.">
        <title>The Global Catalogue of Microorganisms (GCM) 10K type strain sequencing project: providing services to taxonomists for standard genome sequencing and annotation.</title>
        <authorList>
            <consortium name="The Broad Institute Genomics Platform"/>
            <consortium name="The Broad Institute Genome Sequencing Center for Infectious Disease"/>
            <person name="Wu L."/>
            <person name="Ma J."/>
        </authorList>
    </citation>
    <scope>NUCLEOTIDE SEQUENCE [LARGE SCALE GENOMIC DNA]</scope>
    <source>
        <strain evidence="3">JCM 4087</strain>
    </source>
</reference>
<feature type="chain" id="PRO_5046911172" description="Lipocalin-like domain-containing protein" evidence="1">
    <location>
        <begin position="18"/>
        <end position="169"/>
    </location>
</feature>
<keyword evidence="3" id="KW-1185">Reference proteome</keyword>
<proteinExistence type="predicted"/>
<protein>
    <recommendedName>
        <fullName evidence="4">Lipocalin-like domain-containing protein</fullName>
    </recommendedName>
</protein>
<sequence>MKTVLMLLALCAASLHAQAPKVAGDPLAPLSFLVGTWTANTQGNAGAAASGSYSFNLELGNHVLARHSSTADCKGPADYDCGHHDLLYVYAEGRALKAIFFDNEGHVIHYDVTVPEPNTAVFVSDAAAAGPLFRLIYVLKGGVMSGKFQTEPPGRTEWESYLEWSGSKK</sequence>
<dbReference type="RefSeq" id="WP_263334376.1">
    <property type="nucleotide sequence ID" value="NZ_JAGSYH010000002.1"/>
</dbReference>
<gene>
    <name evidence="2" type="ORF">ACFPT7_02340</name>
</gene>
<comment type="caution">
    <text evidence="2">The sequence shown here is derived from an EMBL/GenBank/DDBJ whole genome shotgun (WGS) entry which is preliminary data.</text>
</comment>
<evidence type="ECO:0008006" key="4">
    <source>
        <dbReference type="Google" id="ProtNLM"/>
    </source>
</evidence>
<evidence type="ECO:0000256" key="1">
    <source>
        <dbReference type="SAM" id="SignalP"/>
    </source>
</evidence>
<keyword evidence="1" id="KW-0732">Signal</keyword>
<accession>A0ABW1E9W7</accession>